<protein>
    <submittedName>
        <fullName evidence="3">Uncharacterized protein</fullName>
    </submittedName>
</protein>
<proteinExistence type="predicted"/>
<evidence type="ECO:0000256" key="1">
    <source>
        <dbReference type="SAM" id="MobiDB-lite"/>
    </source>
</evidence>
<sequence length="163" mass="18485">MQRHIEYDTREEQQNNDRIVKLDELNEMNGITYGRSSLMRTAPKNRKITRTALYVTDHVSAHCLEAQAHNKHKSKKTSDDESNERSKVEQTKKDTKLFVLDLEKLTAILLSLCLPPFLFVGTGAPESKPPNGQKGRRTDICLDTTSTQCVGGERVDEERLDGI</sequence>
<feature type="region of interest" description="Disordered" evidence="1">
    <location>
        <begin position="65"/>
        <end position="91"/>
    </location>
</feature>
<keyword evidence="2" id="KW-1185">Reference proteome</keyword>
<reference evidence="3" key="1">
    <citation type="submission" date="2023-03" db="UniProtKB">
        <authorList>
            <consortium name="WormBaseParasite"/>
        </authorList>
    </citation>
    <scope>IDENTIFICATION</scope>
</reference>
<organism evidence="2 3">
    <name type="scientific">Ascaris lumbricoides</name>
    <name type="common">Giant roundworm</name>
    <dbReference type="NCBI Taxonomy" id="6252"/>
    <lineage>
        <taxon>Eukaryota</taxon>
        <taxon>Metazoa</taxon>
        <taxon>Ecdysozoa</taxon>
        <taxon>Nematoda</taxon>
        <taxon>Chromadorea</taxon>
        <taxon>Rhabditida</taxon>
        <taxon>Spirurina</taxon>
        <taxon>Ascaridomorpha</taxon>
        <taxon>Ascaridoidea</taxon>
        <taxon>Ascarididae</taxon>
        <taxon>Ascaris</taxon>
    </lineage>
</organism>
<name>A0A9J2PSI6_ASCLU</name>
<accession>A0A9J2PSI6</accession>
<dbReference type="Proteomes" id="UP000036681">
    <property type="component" value="Unplaced"/>
</dbReference>
<feature type="compositionally biased region" description="Basic and acidic residues" evidence="1">
    <location>
        <begin position="76"/>
        <end position="91"/>
    </location>
</feature>
<dbReference type="WBParaSite" id="ALUE_0001247101-mRNA-1">
    <property type="protein sequence ID" value="ALUE_0001247101-mRNA-1"/>
    <property type="gene ID" value="ALUE_0001247101"/>
</dbReference>
<dbReference type="AlphaFoldDB" id="A0A9J2PSI6"/>
<evidence type="ECO:0000313" key="3">
    <source>
        <dbReference type="WBParaSite" id="ALUE_0001247101-mRNA-1"/>
    </source>
</evidence>
<evidence type="ECO:0000313" key="2">
    <source>
        <dbReference type="Proteomes" id="UP000036681"/>
    </source>
</evidence>